<name>A0A3R9SI35_ACIBA</name>
<organism evidence="3 5">
    <name type="scientific">Acinetobacter baumannii</name>
    <dbReference type="NCBI Taxonomy" id="470"/>
    <lineage>
        <taxon>Bacteria</taxon>
        <taxon>Pseudomonadati</taxon>
        <taxon>Pseudomonadota</taxon>
        <taxon>Gammaproteobacteria</taxon>
        <taxon>Moraxellales</taxon>
        <taxon>Moraxellaceae</taxon>
        <taxon>Acinetobacter</taxon>
        <taxon>Acinetobacter calcoaceticus/baumannii complex</taxon>
    </lineage>
</organism>
<dbReference type="RefSeq" id="WP_000091120.1">
    <property type="nucleotide sequence ID" value="NZ_CP042556.1"/>
</dbReference>
<proteinExistence type="predicted"/>
<gene>
    <name evidence="1" type="ORF">APD06_04495</name>
    <name evidence="3" type="ORF">P9867_009250</name>
    <name evidence="2" type="ORF">P9867_10170</name>
</gene>
<evidence type="ECO:0000313" key="5">
    <source>
        <dbReference type="Proteomes" id="UP001174156"/>
    </source>
</evidence>
<reference evidence="3" key="4">
    <citation type="submission" date="2024-01" db="EMBL/GenBank/DDBJ databases">
        <authorList>
            <person name="Macesic N."/>
        </authorList>
    </citation>
    <scope>NUCLEOTIDE SEQUENCE</scope>
    <source>
        <strain evidence="3">CPO519</strain>
    </source>
</reference>
<dbReference type="EMBL" id="JARTMM020000001">
    <property type="protein sequence ID" value="MEC5496675.1"/>
    <property type="molecule type" value="Genomic_DNA"/>
</dbReference>
<evidence type="ECO:0000313" key="2">
    <source>
        <dbReference type="EMBL" id="MDK4882051.1"/>
    </source>
</evidence>
<dbReference type="EMBL" id="LLFE01000126">
    <property type="protein sequence ID" value="KQD14627.1"/>
    <property type="molecule type" value="Genomic_DNA"/>
</dbReference>
<comment type="caution">
    <text evidence="3">The sequence shown here is derived from an EMBL/GenBank/DDBJ whole genome shotgun (WGS) entry which is preliminary data.</text>
</comment>
<sequence length="89" mass="10803">MSRRKITEDIHLLWQRHDNAEATIEKLQEWTTDRRDYFLSKLDWMEKSIDSGNHEAYRIAFNQLKLAIENQKNTLDKVHDLLIYEVDEK</sequence>
<reference evidence="3 5" key="2">
    <citation type="journal article" date="2023" name="Nat. Commun.">
        <title>Genomic dissection of endemic carbapenem resistance reveals metallo-beta-lactamase dissemination through clonal, plasmid and integron transfer.</title>
        <authorList>
            <person name="Macesic N."/>
            <person name="Hawkey J."/>
            <person name="Vezina B."/>
            <person name="Wisniewski J.A."/>
            <person name="Cottingham H."/>
            <person name="Blakeway L.V."/>
            <person name="Harshegyi T."/>
            <person name="Pragastis K."/>
            <person name="Badoordeen G.Z."/>
            <person name="Dennison A."/>
            <person name="Spelman D.W."/>
            <person name="Jenney A.W.J."/>
            <person name="Peleg A.Y."/>
        </authorList>
    </citation>
    <scope>NUCLEOTIDE SEQUENCE [LARGE SCALE GENOMIC DNA]</scope>
    <source>
        <strain evidence="3 5">CPO519</strain>
    </source>
</reference>
<reference evidence="1 4" key="1">
    <citation type="submission" date="2015-10" db="EMBL/GenBank/DDBJ databases">
        <title>The utility of whole genome sequencing in characterizing Acinetobacter epidemiology and analyzing hospital outbreaks.</title>
        <authorList>
            <person name="Ozer E.A."/>
            <person name="Fitzpatrick M.A."/>
            <person name="Hauser A.R."/>
        </authorList>
    </citation>
    <scope>NUCLEOTIDE SEQUENCE [LARGE SCALE GENOMIC DNA]</scope>
    <source>
        <strain evidence="1 4">ABBL059</strain>
    </source>
</reference>
<dbReference type="EMBL" id="JARTMM010000033">
    <property type="protein sequence ID" value="MDK4882051.1"/>
    <property type="molecule type" value="Genomic_DNA"/>
</dbReference>
<evidence type="ECO:0000313" key="4">
    <source>
        <dbReference type="Proteomes" id="UP000051322"/>
    </source>
</evidence>
<dbReference type="Proteomes" id="UP000051322">
    <property type="component" value="Unassembled WGS sequence"/>
</dbReference>
<protein>
    <submittedName>
        <fullName evidence="3">Uncharacterized protein</fullName>
    </submittedName>
</protein>
<evidence type="ECO:0000313" key="1">
    <source>
        <dbReference type="EMBL" id="KQD14627.1"/>
    </source>
</evidence>
<reference evidence="2" key="3">
    <citation type="submission" date="2023-01" db="EMBL/GenBank/DDBJ databases">
        <title>Genomic dissection of endemic carbapenem resistance: metallo-beta-lactamase gene dissemination through clonal, plasmid and integron transfer pathways.</title>
        <authorList>
            <person name="Macesic N."/>
        </authorList>
    </citation>
    <scope>NUCLEOTIDE SEQUENCE</scope>
    <source>
        <strain evidence="2">CPO519</strain>
    </source>
</reference>
<dbReference type="Proteomes" id="UP001174156">
    <property type="component" value="Unassembled WGS sequence"/>
</dbReference>
<evidence type="ECO:0000313" key="3">
    <source>
        <dbReference type="EMBL" id="MEC5496675.1"/>
    </source>
</evidence>
<accession>A0A3R9SI35</accession>
<dbReference type="AlphaFoldDB" id="A0A3R9SI35"/>